<dbReference type="Proteomes" id="UP001501508">
    <property type="component" value="Unassembled WGS sequence"/>
</dbReference>
<dbReference type="PANTHER" id="PTHR33164:SF43">
    <property type="entry name" value="HTH-TYPE TRANSCRIPTIONAL REPRESSOR YETL"/>
    <property type="match status" value="1"/>
</dbReference>
<dbReference type="Gene3D" id="1.10.10.10">
    <property type="entry name" value="Winged helix-like DNA-binding domain superfamily/Winged helix DNA-binding domain"/>
    <property type="match status" value="1"/>
</dbReference>
<keyword evidence="3" id="KW-1185">Reference proteome</keyword>
<dbReference type="InterPro" id="IPR036390">
    <property type="entry name" value="WH_DNA-bd_sf"/>
</dbReference>
<dbReference type="InterPro" id="IPR039422">
    <property type="entry name" value="MarR/SlyA-like"/>
</dbReference>
<protein>
    <submittedName>
        <fullName evidence="2">MarR family transcriptional regulator</fullName>
    </submittedName>
</protein>
<name>A0ABP8LKB4_9BACT</name>
<dbReference type="PANTHER" id="PTHR33164">
    <property type="entry name" value="TRANSCRIPTIONAL REGULATOR, MARR FAMILY"/>
    <property type="match status" value="1"/>
</dbReference>
<evidence type="ECO:0000259" key="1">
    <source>
        <dbReference type="PROSITE" id="PS50995"/>
    </source>
</evidence>
<feature type="domain" description="HTH marR-type" evidence="1">
    <location>
        <begin position="1"/>
        <end position="149"/>
    </location>
</feature>
<dbReference type="SUPFAM" id="SSF46785">
    <property type="entry name" value="Winged helix' DNA-binding domain"/>
    <property type="match status" value="1"/>
</dbReference>
<sequence>MSIEKAIKQKKFTNPYHKIIVNITYTASWLMNKQIEILRPLDLSPQQYNVLRILKGSYPEPMRVQDISERMLDKTSNTSRLIDKLVLKKWVDKKISRDDKRAVDIVINEAGIELLSRATPLVISLEALLHQVEPEEVEKLSGLLDRMRGGA</sequence>
<dbReference type="PROSITE" id="PS50995">
    <property type="entry name" value="HTH_MARR_2"/>
    <property type="match status" value="1"/>
</dbReference>
<dbReference type="PRINTS" id="PR00598">
    <property type="entry name" value="HTHMARR"/>
</dbReference>
<reference evidence="3" key="1">
    <citation type="journal article" date="2019" name="Int. J. Syst. Evol. Microbiol.">
        <title>The Global Catalogue of Microorganisms (GCM) 10K type strain sequencing project: providing services to taxonomists for standard genome sequencing and annotation.</title>
        <authorList>
            <consortium name="The Broad Institute Genomics Platform"/>
            <consortium name="The Broad Institute Genome Sequencing Center for Infectious Disease"/>
            <person name="Wu L."/>
            <person name="Ma J."/>
        </authorList>
    </citation>
    <scope>NUCLEOTIDE SEQUENCE [LARGE SCALE GENOMIC DNA]</scope>
    <source>
        <strain evidence="3">JCM 31920</strain>
    </source>
</reference>
<organism evidence="2 3">
    <name type="scientific">Ravibacter arvi</name>
    <dbReference type="NCBI Taxonomy" id="2051041"/>
    <lineage>
        <taxon>Bacteria</taxon>
        <taxon>Pseudomonadati</taxon>
        <taxon>Bacteroidota</taxon>
        <taxon>Cytophagia</taxon>
        <taxon>Cytophagales</taxon>
        <taxon>Spirosomataceae</taxon>
        <taxon>Ravibacter</taxon>
    </lineage>
</organism>
<comment type="caution">
    <text evidence="2">The sequence shown here is derived from an EMBL/GenBank/DDBJ whole genome shotgun (WGS) entry which is preliminary data.</text>
</comment>
<dbReference type="InterPro" id="IPR000835">
    <property type="entry name" value="HTH_MarR-typ"/>
</dbReference>
<accession>A0ABP8LKB4</accession>
<dbReference type="RefSeq" id="WP_345026006.1">
    <property type="nucleotide sequence ID" value="NZ_BAABEY010000001.1"/>
</dbReference>
<evidence type="ECO:0000313" key="3">
    <source>
        <dbReference type="Proteomes" id="UP001501508"/>
    </source>
</evidence>
<dbReference type="EMBL" id="BAABEY010000001">
    <property type="protein sequence ID" value="GAA4430899.1"/>
    <property type="molecule type" value="Genomic_DNA"/>
</dbReference>
<gene>
    <name evidence="2" type="ORF">GCM10023091_00810</name>
</gene>
<dbReference type="SMART" id="SM00347">
    <property type="entry name" value="HTH_MARR"/>
    <property type="match status" value="1"/>
</dbReference>
<proteinExistence type="predicted"/>
<evidence type="ECO:0000313" key="2">
    <source>
        <dbReference type="EMBL" id="GAA4430899.1"/>
    </source>
</evidence>
<dbReference type="Pfam" id="PF12802">
    <property type="entry name" value="MarR_2"/>
    <property type="match status" value="1"/>
</dbReference>
<dbReference type="InterPro" id="IPR036388">
    <property type="entry name" value="WH-like_DNA-bd_sf"/>
</dbReference>